<dbReference type="GO" id="GO:0003677">
    <property type="term" value="F:DNA binding"/>
    <property type="evidence" value="ECO:0007669"/>
    <property type="project" value="UniProtKB-KW"/>
</dbReference>
<sequence>MATEQPAMADVASVEQHAVPTFQSLPPFYSYAPPDANGAHSDGNGTAAPYVIMPAPPPGMVYTYAPQPPMPPSQPRMIAPTRPTTPPVAAPKAKRKQVKMACTNCAAACKRCDDQRPCPRCIKYNMQSTCVDGQRKVRKKGIKRGPYKRKKDPSDPAVIEALLAAASQVNPPSPAEWQHTPVSDGGFGQFYCPLPSYPPPGQEENSGISVHGQDSTNANTQPTESTSPTSSSLPATPTPQVMPFYGGVFPSFPQYPFAPGMYPMPAGLVSVQPPGSAPTHGNSLQTPPHSQGIMVQPPPGLLFQTPQGMLMAPPGMILQTPQGMLLPHQPAMLMQAQRDTQGTVVVAPAPSQSSTDSGLSDGDVHNGPDGSTASPDTSAELEEGKSSEDTVSQSAIKGSKPASPNSIGCGLVIPVSQPTFPYISLPSPDSSAVYGTHSDSEYPMSGSNDVVGSPHELHQEHS</sequence>
<feature type="compositionally biased region" description="Polar residues" evidence="7">
    <location>
        <begin position="203"/>
        <end position="221"/>
    </location>
</feature>
<dbReference type="CDD" id="cd00067">
    <property type="entry name" value="GAL4"/>
    <property type="match status" value="1"/>
</dbReference>
<gene>
    <name evidence="9" type="ORF">FISHEDRAFT_74232</name>
</gene>
<evidence type="ECO:0000313" key="10">
    <source>
        <dbReference type="Proteomes" id="UP000054144"/>
    </source>
</evidence>
<keyword evidence="4" id="KW-0238">DNA-binding</keyword>
<feature type="region of interest" description="Disordered" evidence="7">
    <location>
        <begin position="193"/>
        <end position="238"/>
    </location>
</feature>
<reference evidence="9 10" key="1">
    <citation type="journal article" date="2015" name="Fungal Genet. Biol.">
        <title>Evolution of novel wood decay mechanisms in Agaricales revealed by the genome sequences of Fistulina hepatica and Cylindrobasidium torrendii.</title>
        <authorList>
            <person name="Floudas D."/>
            <person name="Held B.W."/>
            <person name="Riley R."/>
            <person name="Nagy L.G."/>
            <person name="Koehler G."/>
            <person name="Ransdell A.S."/>
            <person name="Younus H."/>
            <person name="Chow J."/>
            <person name="Chiniquy J."/>
            <person name="Lipzen A."/>
            <person name="Tritt A."/>
            <person name="Sun H."/>
            <person name="Haridas S."/>
            <person name="LaButti K."/>
            <person name="Ohm R.A."/>
            <person name="Kues U."/>
            <person name="Blanchette R.A."/>
            <person name="Grigoriev I.V."/>
            <person name="Minto R.E."/>
            <person name="Hibbett D.S."/>
        </authorList>
    </citation>
    <scope>NUCLEOTIDE SEQUENCE [LARGE SCALE GENOMIC DNA]</scope>
    <source>
        <strain evidence="9 10">ATCC 64428</strain>
    </source>
</reference>
<feature type="compositionally biased region" description="Polar residues" evidence="7">
    <location>
        <begin position="389"/>
        <end position="406"/>
    </location>
</feature>
<feature type="compositionally biased region" description="Low complexity" evidence="7">
    <location>
        <begin position="222"/>
        <end position="238"/>
    </location>
</feature>
<dbReference type="InterPro" id="IPR001138">
    <property type="entry name" value="Zn2Cys6_DnaBD"/>
</dbReference>
<keyword evidence="1" id="KW-0479">Metal-binding</keyword>
<evidence type="ECO:0000313" key="9">
    <source>
        <dbReference type="EMBL" id="KIY47894.1"/>
    </source>
</evidence>
<dbReference type="GO" id="GO:0008270">
    <property type="term" value="F:zinc ion binding"/>
    <property type="evidence" value="ECO:0007669"/>
    <property type="project" value="InterPro"/>
</dbReference>
<name>A0A0D7ABV6_9AGAR</name>
<evidence type="ECO:0000256" key="5">
    <source>
        <dbReference type="ARBA" id="ARBA00023163"/>
    </source>
</evidence>
<accession>A0A0D7ABV6</accession>
<organism evidence="9 10">
    <name type="scientific">Fistulina hepatica ATCC 64428</name>
    <dbReference type="NCBI Taxonomy" id="1128425"/>
    <lineage>
        <taxon>Eukaryota</taxon>
        <taxon>Fungi</taxon>
        <taxon>Dikarya</taxon>
        <taxon>Basidiomycota</taxon>
        <taxon>Agaricomycotina</taxon>
        <taxon>Agaricomycetes</taxon>
        <taxon>Agaricomycetidae</taxon>
        <taxon>Agaricales</taxon>
        <taxon>Fistulinaceae</taxon>
        <taxon>Fistulina</taxon>
    </lineage>
</organism>
<keyword evidence="6" id="KW-0539">Nucleus</keyword>
<keyword evidence="2" id="KW-0862">Zinc</keyword>
<evidence type="ECO:0000256" key="7">
    <source>
        <dbReference type="SAM" id="MobiDB-lite"/>
    </source>
</evidence>
<dbReference type="GO" id="GO:0000981">
    <property type="term" value="F:DNA-binding transcription factor activity, RNA polymerase II-specific"/>
    <property type="evidence" value="ECO:0007669"/>
    <property type="project" value="InterPro"/>
</dbReference>
<evidence type="ECO:0000256" key="1">
    <source>
        <dbReference type="ARBA" id="ARBA00022723"/>
    </source>
</evidence>
<dbReference type="PANTHER" id="PTHR47659">
    <property type="entry name" value="ZN(II)2CYS6 TRANSCRIPTION FACTOR (EUROFUNG)-RELATED"/>
    <property type="match status" value="1"/>
</dbReference>
<evidence type="ECO:0000256" key="2">
    <source>
        <dbReference type="ARBA" id="ARBA00022833"/>
    </source>
</evidence>
<dbReference type="Proteomes" id="UP000054144">
    <property type="component" value="Unassembled WGS sequence"/>
</dbReference>
<dbReference type="EMBL" id="KN881914">
    <property type="protein sequence ID" value="KIY47894.1"/>
    <property type="molecule type" value="Genomic_DNA"/>
</dbReference>
<dbReference type="InterPro" id="IPR050335">
    <property type="entry name" value="ERT1_acuK_gluconeogen_tf"/>
</dbReference>
<evidence type="ECO:0000259" key="8">
    <source>
        <dbReference type="PROSITE" id="PS50048"/>
    </source>
</evidence>
<protein>
    <recommendedName>
        <fullName evidence="8">Zn(2)-C6 fungal-type domain-containing protein</fullName>
    </recommendedName>
</protein>
<keyword evidence="5" id="KW-0804">Transcription</keyword>
<dbReference type="PANTHER" id="PTHR47659:SF7">
    <property type="entry name" value="FUNGAL TRANSCRIPTIONAL REGULATORY PROTEIN, N-TERMINAL DOMAIN-CONTAINING PROTEIN"/>
    <property type="match status" value="1"/>
</dbReference>
<evidence type="ECO:0000256" key="3">
    <source>
        <dbReference type="ARBA" id="ARBA00023015"/>
    </source>
</evidence>
<keyword evidence="10" id="KW-1185">Reference proteome</keyword>
<dbReference type="PROSITE" id="PS50048">
    <property type="entry name" value="ZN2_CY6_FUNGAL_2"/>
    <property type="match status" value="1"/>
</dbReference>
<evidence type="ECO:0000256" key="4">
    <source>
        <dbReference type="ARBA" id="ARBA00023125"/>
    </source>
</evidence>
<proteinExistence type="predicted"/>
<keyword evidence="3" id="KW-0805">Transcription regulation</keyword>
<feature type="region of interest" description="Disordered" evidence="7">
    <location>
        <begin position="339"/>
        <end position="462"/>
    </location>
</feature>
<feature type="domain" description="Zn(2)-C6 fungal-type" evidence="8">
    <location>
        <begin position="101"/>
        <end position="132"/>
    </location>
</feature>
<dbReference type="OrthoDB" id="5575144at2759"/>
<evidence type="ECO:0000256" key="6">
    <source>
        <dbReference type="ARBA" id="ARBA00023242"/>
    </source>
</evidence>
<dbReference type="AlphaFoldDB" id="A0A0D7ABV6"/>